<comment type="caution">
    <text evidence="1">The sequence shown here is derived from an EMBL/GenBank/DDBJ whole genome shotgun (WGS) entry which is preliminary data.</text>
</comment>
<dbReference type="Proteomes" id="UP001054945">
    <property type="component" value="Unassembled WGS sequence"/>
</dbReference>
<dbReference type="EMBL" id="BPLR01003199">
    <property type="protein sequence ID" value="GIX82052.1"/>
    <property type="molecule type" value="Genomic_DNA"/>
</dbReference>
<gene>
    <name evidence="1" type="ORF">CEXT_100351</name>
</gene>
<keyword evidence="2" id="KW-1185">Reference proteome</keyword>
<sequence>MYASRDLSAFFGGGGTVVTVSSQLGLPLALEELTNVRALSFPSNFREVDEDGCVDAAGKRPHKGSYEVPVTPVNVSMMMTTTAMNKDLTLTTVPAITNEALHCQQLLQAEKDAAYQKTRYDAALGFVNVANIICNQDLLDKMSTAKLTKDALTKAETEYKAALQRVSDLGLCPLVNCSRHSSAKLKASTGKNKHTVQADDFILPTKKQTAKIKSSKCKSCKGYN</sequence>
<accession>A0AAV4NBG8</accession>
<protein>
    <recommendedName>
        <fullName evidence="3">BRO1 domain-containing protein</fullName>
    </recommendedName>
</protein>
<organism evidence="1 2">
    <name type="scientific">Caerostris extrusa</name>
    <name type="common">Bark spider</name>
    <name type="synonym">Caerostris bankana</name>
    <dbReference type="NCBI Taxonomy" id="172846"/>
    <lineage>
        <taxon>Eukaryota</taxon>
        <taxon>Metazoa</taxon>
        <taxon>Ecdysozoa</taxon>
        <taxon>Arthropoda</taxon>
        <taxon>Chelicerata</taxon>
        <taxon>Arachnida</taxon>
        <taxon>Araneae</taxon>
        <taxon>Araneomorphae</taxon>
        <taxon>Entelegynae</taxon>
        <taxon>Araneoidea</taxon>
        <taxon>Araneidae</taxon>
        <taxon>Caerostris</taxon>
    </lineage>
</organism>
<dbReference type="AlphaFoldDB" id="A0AAV4NBG8"/>
<proteinExistence type="predicted"/>
<evidence type="ECO:0000313" key="1">
    <source>
        <dbReference type="EMBL" id="GIX82052.1"/>
    </source>
</evidence>
<evidence type="ECO:0008006" key="3">
    <source>
        <dbReference type="Google" id="ProtNLM"/>
    </source>
</evidence>
<reference evidence="1 2" key="1">
    <citation type="submission" date="2021-06" db="EMBL/GenBank/DDBJ databases">
        <title>Caerostris extrusa draft genome.</title>
        <authorList>
            <person name="Kono N."/>
            <person name="Arakawa K."/>
        </authorList>
    </citation>
    <scope>NUCLEOTIDE SEQUENCE [LARGE SCALE GENOMIC DNA]</scope>
</reference>
<name>A0AAV4NBG8_CAEEX</name>
<evidence type="ECO:0000313" key="2">
    <source>
        <dbReference type="Proteomes" id="UP001054945"/>
    </source>
</evidence>